<keyword evidence="5 6" id="KW-0472">Membrane</keyword>
<dbReference type="InterPro" id="IPR050638">
    <property type="entry name" value="AA-Vitamin_Transporters"/>
</dbReference>
<dbReference type="GO" id="GO:0016020">
    <property type="term" value="C:membrane"/>
    <property type="evidence" value="ECO:0007669"/>
    <property type="project" value="UniProtKB-SubCell"/>
</dbReference>
<protein>
    <submittedName>
        <fullName evidence="8">Membrane protein</fullName>
    </submittedName>
</protein>
<feature type="transmembrane region" description="Helical" evidence="6">
    <location>
        <begin position="175"/>
        <end position="196"/>
    </location>
</feature>
<proteinExistence type="inferred from homology"/>
<keyword evidence="9" id="KW-1185">Reference proteome</keyword>
<evidence type="ECO:0000256" key="3">
    <source>
        <dbReference type="ARBA" id="ARBA00022692"/>
    </source>
</evidence>
<feature type="transmembrane region" description="Helical" evidence="6">
    <location>
        <begin position="269"/>
        <end position="288"/>
    </location>
</feature>
<dbReference type="AlphaFoldDB" id="A0A402B7S9"/>
<dbReference type="Proteomes" id="UP000287171">
    <property type="component" value="Unassembled WGS sequence"/>
</dbReference>
<evidence type="ECO:0000256" key="4">
    <source>
        <dbReference type="ARBA" id="ARBA00022989"/>
    </source>
</evidence>
<comment type="subcellular location">
    <subcellularLocation>
        <location evidence="1">Membrane</location>
        <topology evidence="1">Multi-pass membrane protein</topology>
    </subcellularLocation>
</comment>
<dbReference type="EMBL" id="BIFT01000001">
    <property type="protein sequence ID" value="GCE27414.1"/>
    <property type="molecule type" value="Genomic_DNA"/>
</dbReference>
<dbReference type="PANTHER" id="PTHR32322">
    <property type="entry name" value="INNER MEMBRANE TRANSPORTER"/>
    <property type="match status" value="1"/>
</dbReference>
<evidence type="ECO:0000259" key="7">
    <source>
        <dbReference type="Pfam" id="PF00892"/>
    </source>
</evidence>
<evidence type="ECO:0000256" key="2">
    <source>
        <dbReference type="ARBA" id="ARBA00007362"/>
    </source>
</evidence>
<feature type="transmembrane region" description="Helical" evidence="6">
    <location>
        <begin position="294"/>
        <end position="319"/>
    </location>
</feature>
<dbReference type="InterPro" id="IPR000620">
    <property type="entry name" value="EamA_dom"/>
</dbReference>
<evidence type="ECO:0000256" key="6">
    <source>
        <dbReference type="SAM" id="Phobius"/>
    </source>
</evidence>
<comment type="similarity">
    <text evidence="2">Belongs to the EamA transporter family.</text>
</comment>
<feature type="transmembrane region" description="Helical" evidence="6">
    <location>
        <begin position="238"/>
        <end position="262"/>
    </location>
</feature>
<feature type="transmembrane region" description="Helical" evidence="6">
    <location>
        <begin position="92"/>
        <end position="113"/>
    </location>
</feature>
<feature type="transmembrane region" description="Helical" evidence="6">
    <location>
        <begin position="208"/>
        <end position="226"/>
    </location>
</feature>
<gene>
    <name evidence="8" type="ORF">KDA_28980</name>
</gene>
<comment type="caution">
    <text evidence="8">The sequence shown here is derived from an EMBL/GenBank/DDBJ whole genome shotgun (WGS) entry which is preliminary data.</text>
</comment>
<reference evidence="9" key="1">
    <citation type="submission" date="2018-12" db="EMBL/GenBank/DDBJ databases">
        <title>Tengunoibacter tsumagoiensis gen. nov., sp. nov., Dictyobacter kobayashii sp. nov., D. alpinus sp. nov., and D. joshuensis sp. nov. and description of Dictyobacteraceae fam. nov. within the order Ktedonobacterales isolated from Tengu-no-mugimeshi.</title>
        <authorList>
            <person name="Wang C.M."/>
            <person name="Zheng Y."/>
            <person name="Sakai Y."/>
            <person name="Toyoda A."/>
            <person name="Minakuchi Y."/>
            <person name="Abe K."/>
            <person name="Yokota A."/>
            <person name="Yabe S."/>
        </authorList>
    </citation>
    <scope>NUCLEOTIDE SEQUENCE [LARGE SCALE GENOMIC DNA]</scope>
    <source>
        <strain evidence="9">Uno16</strain>
    </source>
</reference>
<feature type="transmembrane region" description="Helical" evidence="6">
    <location>
        <begin position="119"/>
        <end position="139"/>
    </location>
</feature>
<keyword evidence="4 6" id="KW-1133">Transmembrane helix</keyword>
<evidence type="ECO:0000256" key="1">
    <source>
        <dbReference type="ARBA" id="ARBA00004141"/>
    </source>
</evidence>
<dbReference type="OrthoDB" id="158029at2"/>
<feature type="domain" description="EamA" evidence="7">
    <location>
        <begin position="32"/>
        <end position="165"/>
    </location>
</feature>
<evidence type="ECO:0000313" key="9">
    <source>
        <dbReference type="Proteomes" id="UP000287171"/>
    </source>
</evidence>
<dbReference type="InterPro" id="IPR037185">
    <property type="entry name" value="EmrE-like"/>
</dbReference>
<feature type="transmembrane region" description="Helical" evidence="6">
    <location>
        <begin position="61"/>
        <end position="80"/>
    </location>
</feature>
<dbReference type="RefSeq" id="WP_126627760.1">
    <property type="nucleotide sequence ID" value="NZ_BIFT01000001.1"/>
</dbReference>
<dbReference type="SUPFAM" id="SSF103481">
    <property type="entry name" value="Multidrug resistance efflux transporter EmrE"/>
    <property type="match status" value="2"/>
</dbReference>
<dbReference type="PANTHER" id="PTHR32322:SF9">
    <property type="entry name" value="AMINO-ACID METABOLITE EFFLUX PUMP-RELATED"/>
    <property type="match status" value="1"/>
</dbReference>
<sequence length="340" mass="36132">MQVHQYGIIPNEQELLLSGDLTTDMGAIMTRKGWILFIAISVFWGIPYFFIKIAVRELDPAVVVFARALIGAMVLLPMVAHQKALRSLFKNWPMVLLFSMIHMVGAFLLISYGEQHVSSSLTSLLIASNPIMVALIALGFDKSERVTGLRLIGLLIGLVGLVVLLGFDVGGDSQLWFGAILILLAAAGYAIGAMMLKHRPLVDLPRTAVAAGECSVTSIVLLPLILTRLPSSVPSASVLVSLLILGVICTALALPTFFALIAEVGASRGTVITYVNPAVSVLLGVTILGEQLTIATVLGFVLIIAGSWISTTGSIPFLVPRKTPQPEIVIAPPVEDCTSA</sequence>
<feature type="domain" description="EamA" evidence="7">
    <location>
        <begin position="177"/>
        <end position="311"/>
    </location>
</feature>
<evidence type="ECO:0000313" key="8">
    <source>
        <dbReference type="EMBL" id="GCE27414.1"/>
    </source>
</evidence>
<evidence type="ECO:0000256" key="5">
    <source>
        <dbReference type="ARBA" id="ARBA00023136"/>
    </source>
</evidence>
<accession>A0A402B7S9</accession>
<feature type="transmembrane region" description="Helical" evidence="6">
    <location>
        <begin position="151"/>
        <end position="169"/>
    </location>
</feature>
<keyword evidence="3 6" id="KW-0812">Transmembrane</keyword>
<name>A0A402B7S9_9CHLR</name>
<dbReference type="Pfam" id="PF00892">
    <property type="entry name" value="EamA"/>
    <property type="match status" value="2"/>
</dbReference>
<organism evidence="8 9">
    <name type="scientific">Dictyobacter alpinus</name>
    <dbReference type="NCBI Taxonomy" id="2014873"/>
    <lineage>
        <taxon>Bacteria</taxon>
        <taxon>Bacillati</taxon>
        <taxon>Chloroflexota</taxon>
        <taxon>Ktedonobacteria</taxon>
        <taxon>Ktedonobacterales</taxon>
        <taxon>Dictyobacteraceae</taxon>
        <taxon>Dictyobacter</taxon>
    </lineage>
</organism>
<feature type="transmembrane region" description="Helical" evidence="6">
    <location>
        <begin position="34"/>
        <end position="55"/>
    </location>
</feature>